<dbReference type="AlphaFoldDB" id="A0A1G2D1C2"/>
<dbReference type="InterPro" id="IPR005121">
    <property type="entry name" value="Fdx_antiC-bd"/>
</dbReference>
<keyword evidence="5" id="KW-0547">Nucleotide-binding</keyword>
<dbReference type="InterPro" id="IPR036690">
    <property type="entry name" value="Fdx_antiC-bd_sf"/>
</dbReference>
<dbReference type="SMART" id="SM00874">
    <property type="entry name" value="B5"/>
    <property type="match status" value="1"/>
</dbReference>
<evidence type="ECO:0000256" key="3">
    <source>
        <dbReference type="ARBA" id="ARBA00022598"/>
    </source>
</evidence>
<evidence type="ECO:0000256" key="5">
    <source>
        <dbReference type="ARBA" id="ARBA00022741"/>
    </source>
</evidence>
<keyword evidence="6" id="KW-0067">ATP-binding</keyword>
<keyword evidence="7" id="KW-0460">Magnesium</keyword>
<dbReference type="InterPro" id="IPR020825">
    <property type="entry name" value="Phe-tRNA_synthase-like_B3/B4"/>
</dbReference>
<dbReference type="PROSITE" id="PS51447">
    <property type="entry name" value="FDX_ACB"/>
    <property type="match status" value="1"/>
</dbReference>
<name>A0A1G2D1C2_9BACT</name>
<evidence type="ECO:0000256" key="7">
    <source>
        <dbReference type="ARBA" id="ARBA00022842"/>
    </source>
</evidence>
<dbReference type="InterPro" id="IPR045060">
    <property type="entry name" value="Phe-tRNA-ligase_IIc_bsu"/>
</dbReference>
<protein>
    <recommendedName>
        <fullName evidence="2">phenylalanine--tRNA ligase</fullName>
        <ecNumber evidence="2">6.1.1.20</ecNumber>
    </recommendedName>
</protein>
<sequence>MSIAPPYSLVFILYSLNFMKYSYKWLQEHIKDPLPSWLNLGQVVTLKAFELEGKESVLKNALNDDTVFDFKILPDRAHDALSHRGMAREIAALFGLKIKVRETKTVIPDSSVPVVRVAIEDPKRCPRYIGVRVDGVTVGASQRFTEKLASVGQRSINNIVDLTNFVLFDLGQPMHAFDAAKVAGGITIRPAKAGEKMTTLDGKELTFNGTELVIADDEGVLALAGVKGGKKAEVGAETTSIIFECANFDPTSTRKTSVKHNIKTDASKRYENGVTSELAGEAIALALSELSKIHPKAKIGVASDIYPSPESKPAPVSVTLAELNGLLGSTMAEKDVEEVLGRLAYAGFTHKMKNGAYSVTPPVSRLDIRIKEDLIEEIGRHYGYDKIKAVVPPLPLGRKGLPNKRLYYANEVRNFLVKHGFSDVHTYSFAVKGEGEIEVENPIGKDRPFIRSSLLPGVRRALALNMNLHMFLESEDVKIFEVGNVFRSKGEAMHLAVGYLPGNREKTKTAARDLDEVVYALEHDLHVNGDGAWAAEERIQCFIREIDFGELIKDLADPKHHASLVAKAEKVVYQMHSPYPFIVRDVALWVPKETKAEAVEEVIRANAGELAQKIYLFDTFEKGDKKSFAFRIVLQSFERTLEDAEANAVYDRVVTALEKTNPVWMARK</sequence>
<dbReference type="SUPFAM" id="SSF54991">
    <property type="entry name" value="Anticodon-binding domain of PheRS"/>
    <property type="match status" value="1"/>
</dbReference>
<dbReference type="InterPro" id="IPR041616">
    <property type="entry name" value="PheRS_beta_core"/>
</dbReference>
<dbReference type="Gene3D" id="3.30.70.380">
    <property type="entry name" value="Ferrodoxin-fold anticodon-binding domain"/>
    <property type="match status" value="1"/>
</dbReference>
<keyword evidence="9" id="KW-0030">Aminoacyl-tRNA synthetase</keyword>
<dbReference type="STRING" id="1798661.A3D65_06435"/>
<evidence type="ECO:0000313" key="12">
    <source>
        <dbReference type="EMBL" id="OGZ07446.1"/>
    </source>
</evidence>
<evidence type="ECO:0000256" key="8">
    <source>
        <dbReference type="ARBA" id="ARBA00022917"/>
    </source>
</evidence>
<evidence type="ECO:0000256" key="6">
    <source>
        <dbReference type="ARBA" id="ARBA00022840"/>
    </source>
</evidence>
<dbReference type="SUPFAM" id="SSF56037">
    <property type="entry name" value="PheT/TilS domain"/>
    <property type="match status" value="1"/>
</dbReference>
<dbReference type="GO" id="GO:0006432">
    <property type="term" value="P:phenylalanyl-tRNA aminoacylation"/>
    <property type="evidence" value="ECO:0007669"/>
    <property type="project" value="InterPro"/>
</dbReference>
<dbReference type="PROSITE" id="PS51483">
    <property type="entry name" value="B5"/>
    <property type="match status" value="1"/>
</dbReference>
<reference evidence="12 13" key="1">
    <citation type="journal article" date="2016" name="Nat. Commun.">
        <title>Thousands of microbial genomes shed light on interconnected biogeochemical processes in an aquifer system.</title>
        <authorList>
            <person name="Anantharaman K."/>
            <person name="Brown C.T."/>
            <person name="Hug L.A."/>
            <person name="Sharon I."/>
            <person name="Castelle C.J."/>
            <person name="Probst A.J."/>
            <person name="Thomas B.C."/>
            <person name="Singh A."/>
            <person name="Wilkins M.J."/>
            <person name="Karaoz U."/>
            <person name="Brodie E.L."/>
            <person name="Williams K.H."/>
            <person name="Hubbard S.S."/>
            <person name="Banfield J.F."/>
        </authorList>
    </citation>
    <scope>NUCLEOTIDE SEQUENCE [LARGE SCALE GENOMIC DNA]</scope>
</reference>
<evidence type="ECO:0000256" key="9">
    <source>
        <dbReference type="ARBA" id="ARBA00023146"/>
    </source>
</evidence>
<dbReference type="Pfam" id="PF03147">
    <property type="entry name" value="FDX-ACB"/>
    <property type="match status" value="1"/>
</dbReference>
<dbReference type="Pfam" id="PF03483">
    <property type="entry name" value="B3_4"/>
    <property type="match status" value="1"/>
</dbReference>
<keyword evidence="8" id="KW-0648">Protein biosynthesis</keyword>
<comment type="cofactor">
    <cofactor evidence="1">
        <name>Mg(2+)</name>
        <dbReference type="ChEBI" id="CHEBI:18420"/>
    </cofactor>
</comment>
<dbReference type="GO" id="GO:0000287">
    <property type="term" value="F:magnesium ion binding"/>
    <property type="evidence" value="ECO:0007669"/>
    <property type="project" value="InterPro"/>
</dbReference>
<dbReference type="InterPro" id="IPR009061">
    <property type="entry name" value="DNA-bd_dom_put_sf"/>
</dbReference>
<dbReference type="InterPro" id="IPR045864">
    <property type="entry name" value="aa-tRNA-synth_II/BPL/LPL"/>
</dbReference>
<dbReference type="GO" id="GO:0009328">
    <property type="term" value="C:phenylalanine-tRNA ligase complex"/>
    <property type="evidence" value="ECO:0007669"/>
    <property type="project" value="TreeGrafter"/>
</dbReference>
<dbReference type="EC" id="6.1.1.20" evidence="2"/>
<dbReference type="Proteomes" id="UP000177996">
    <property type="component" value="Unassembled WGS sequence"/>
</dbReference>
<keyword evidence="4" id="KW-0479">Metal-binding</keyword>
<dbReference type="GO" id="GO:0005524">
    <property type="term" value="F:ATP binding"/>
    <property type="evidence" value="ECO:0007669"/>
    <property type="project" value="UniProtKB-KW"/>
</dbReference>
<evidence type="ECO:0000259" key="11">
    <source>
        <dbReference type="PROSITE" id="PS51483"/>
    </source>
</evidence>
<keyword evidence="3" id="KW-0436">Ligase</keyword>
<dbReference type="Pfam" id="PF17759">
    <property type="entry name" value="tRNA_synthFbeta"/>
    <property type="match status" value="1"/>
</dbReference>
<evidence type="ECO:0000256" key="1">
    <source>
        <dbReference type="ARBA" id="ARBA00001946"/>
    </source>
</evidence>
<dbReference type="SMART" id="SM00873">
    <property type="entry name" value="B3_4"/>
    <property type="match status" value="1"/>
</dbReference>
<dbReference type="GO" id="GO:0003723">
    <property type="term" value="F:RNA binding"/>
    <property type="evidence" value="ECO:0007669"/>
    <property type="project" value="InterPro"/>
</dbReference>
<dbReference type="PANTHER" id="PTHR10947">
    <property type="entry name" value="PHENYLALANYL-TRNA SYNTHETASE BETA CHAIN AND LEUCINE-RICH REPEAT-CONTAINING PROTEIN 47"/>
    <property type="match status" value="1"/>
</dbReference>
<dbReference type="Pfam" id="PF03484">
    <property type="entry name" value="B5"/>
    <property type="match status" value="1"/>
</dbReference>
<dbReference type="SUPFAM" id="SSF55681">
    <property type="entry name" value="Class II aaRS and biotin synthetases"/>
    <property type="match status" value="1"/>
</dbReference>
<gene>
    <name evidence="12" type="ORF">A3D65_06435</name>
</gene>
<dbReference type="PANTHER" id="PTHR10947:SF0">
    <property type="entry name" value="PHENYLALANINE--TRNA LIGASE BETA SUBUNIT"/>
    <property type="match status" value="1"/>
</dbReference>
<dbReference type="Gene3D" id="3.30.56.10">
    <property type="match status" value="2"/>
</dbReference>
<evidence type="ECO:0000256" key="4">
    <source>
        <dbReference type="ARBA" id="ARBA00022723"/>
    </source>
</evidence>
<comment type="caution">
    <text evidence="12">The sequence shown here is derived from an EMBL/GenBank/DDBJ whole genome shotgun (WGS) entry which is preliminary data.</text>
</comment>
<evidence type="ECO:0000256" key="2">
    <source>
        <dbReference type="ARBA" id="ARBA00012814"/>
    </source>
</evidence>
<dbReference type="SUPFAM" id="SSF46955">
    <property type="entry name" value="Putative DNA-binding domain"/>
    <property type="match status" value="1"/>
</dbReference>
<dbReference type="GO" id="GO:0004826">
    <property type="term" value="F:phenylalanine-tRNA ligase activity"/>
    <property type="evidence" value="ECO:0007669"/>
    <property type="project" value="UniProtKB-EC"/>
</dbReference>
<dbReference type="Gene3D" id="3.30.930.10">
    <property type="entry name" value="Bira Bifunctional Protein, Domain 2"/>
    <property type="match status" value="1"/>
</dbReference>
<feature type="domain" description="FDX-ACB" evidence="10">
    <location>
        <begin position="577"/>
        <end position="667"/>
    </location>
</feature>
<accession>A0A1G2D1C2</accession>
<evidence type="ECO:0000259" key="10">
    <source>
        <dbReference type="PROSITE" id="PS51447"/>
    </source>
</evidence>
<proteinExistence type="predicted"/>
<dbReference type="EMBL" id="MHLL01000059">
    <property type="protein sequence ID" value="OGZ07446.1"/>
    <property type="molecule type" value="Genomic_DNA"/>
</dbReference>
<organism evidence="12 13">
    <name type="scientific">Candidatus Lloydbacteria bacterium RIFCSPHIGHO2_02_FULL_50_13</name>
    <dbReference type="NCBI Taxonomy" id="1798661"/>
    <lineage>
        <taxon>Bacteria</taxon>
        <taxon>Candidatus Lloydiibacteriota</taxon>
    </lineage>
</organism>
<dbReference type="InterPro" id="IPR005147">
    <property type="entry name" value="tRNA_synthase_B5-dom"/>
</dbReference>
<feature type="domain" description="B5" evidence="11">
    <location>
        <begin position="311"/>
        <end position="389"/>
    </location>
</feature>
<dbReference type="Gene3D" id="3.50.40.10">
    <property type="entry name" value="Phenylalanyl-trna Synthetase, Chain B, domain 3"/>
    <property type="match status" value="1"/>
</dbReference>
<dbReference type="SMART" id="SM00896">
    <property type="entry name" value="FDX-ACB"/>
    <property type="match status" value="1"/>
</dbReference>
<dbReference type="InterPro" id="IPR005146">
    <property type="entry name" value="B3/B4_tRNA-bd"/>
</dbReference>
<evidence type="ECO:0000313" key="13">
    <source>
        <dbReference type="Proteomes" id="UP000177996"/>
    </source>
</evidence>